<dbReference type="InterPro" id="IPR013658">
    <property type="entry name" value="SGL"/>
</dbReference>
<dbReference type="InterPro" id="IPR011042">
    <property type="entry name" value="6-blade_b-propeller_TolB-like"/>
</dbReference>
<dbReference type="Proteomes" id="UP001596201">
    <property type="component" value="Unassembled WGS sequence"/>
</dbReference>
<dbReference type="PROSITE" id="PS51318">
    <property type="entry name" value="TAT"/>
    <property type="match status" value="1"/>
</dbReference>
<dbReference type="Gene3D" id="2.120.10.30">
    <property type="entry name" value="TolB, C-terminal domain"/>
    <property type="match status" value="1"/>
</dbReference>
<evidence type="ECO:0000259" key="1">
    <source>
        <dbReference type="Pfam" id="PF08450"/>
    </source>
</evidence>
<evidence type="ECO:0000313" key="3">
    <source>
        <dbReference type="Proteomes" id="UP001596201"/>
    </source>
</evidence>
<sequence length="330" mass="35438">MYDTITRRSLLQTLGVTGLALAAGTATAKRPRRVGELRLVLDLDPAQGELPENVAIDRRGRKYVSLPPRGEIRRLSADDSTTETFAQFRTAGAFLTGVVGLEVAPEGTVYACFWGDESDETDTHGVWRVDRDGTRELFVELPIDTRPNDILLFGDGLLVTDMERGLVWYIEEGSHSVWVDDDLLSGTGLLAPYTIGANGITVLKDGTVVVGNFDNGRLVAIPVDPDGSPGTPYVYAEDGRLIGVDGLATDTQNTVYAAINGQNTLVRVFPDGEIETLASGDPLDSPADVTFGTARGHQQTVYVPNLAFSQTPDPSLVALDVGVPGLPIRR</sequence>
<comment type="caution">
    <text evidence="2">The sequence shown here is derived from an EMBL/GenBank/DDBJ whole genome shotgun (WGS) entry which is preliminary data.</text>
</comment>
<evidence type="ECO:0000313" key="2">
    <source>
        <dbReference type="EMBL" id="MFC5368820.1"/>
    </source>
</evidence>
<dbReference type="Pfam" id="PF08450">
    <property type="entry name" value="SGL"/>
    <property type="match status" value="1"/>
</dbReference>
<gene>
    <name evidence="2" type="ORF">ACFPJ5_17995</name>
</gene>
<protein>
    <submittedName>
        <fullName evidence="2">SMP-30/gluconolactonase/LRE family protein</fullName>
    </submittedName>
</protein>
<keyword evidence="3" id="KW-1185">Reference proteome</keyword>
<accession>A0ABD5RFL5</accession>
<name>A0ABD5RFL5_9EURY</name>
<dbReference type="InterPro" id="IPR006311">
    <property type="entry name" value="TAT_signal"/>
</dbReference>
<reference evidence="2 3" key="1">
    <citation type="journal article" date="2019" name="Int. J. Syst. Evol. Microbiol.">
        <title>The Global Catalogue of Microorganisms (GCM) 10K type strain sequencing project: providing services to taxonomists for standard genome sequencing and annotation.</title>
        <authorList>
            <consortium name="The Broad Institute Genomics Platform"/>
            <consortium name="The Broad Institute Genome Sequencing Center for Infectious Disease"/>
            <person name="Wu L."/>
            <person name="Ma J."/>
        </authorList>
    </citation>
    <scope>NUCLEOTIDE SEQUENCE [LARGE SCALE GENOMIC DNA]</scope>
    <source>
        <strain evidence="2 3">CGMCC 1.12237</strain>
    </source>
</reference>
<dbReference type="EMBL" id="JBHSKX010000004">
    <property type="protein sequence ID" value="MFC5368820.1"/>
    <property type="molecule type" value="Genomic_DNA"/>
</dbReference>
<dbReference type="RefSeq" id="WP_227231388.1">
    <property type="nucleotide sequence ID" value="NZ_JAJCVJ010000003.1"/>
</dbReference>
<dbReference type="AlphaFoldDB" id="A0ABD5RFL5"/>
<proteinExistence type="predicted"/>
<feature type="domain" description="SMP-30/Gluconolactonase/LRE-like region" evidence="1">
    <location>
        <begin position="122"/>
        <end position="294"/>
    </location>
</feature>
<organism evidence="2 3">
    <name type="scientific">Salinirubrum litoreum</name>
    <dbReference type="NCBI Taxonomy" id="1126234"/>
    <lineage>
        <taxon>Archaea</taxon>
        <taxon>Methanobacteriati</taxon>
        <taxon>Methanobacteriota</taxon>
        <taxon>Stenosarchaea group</taxon>
        <taxon>Halobacteria</taxon>
        <taxon>Halobacteriales</taxon>
        <taxon>Haloferacaceae</taxon>
        <taxon>Salinirubrum</taxon>
    </lineage>
</organism>
<dbReference type="SUPFAM" id="SSF63829">
    <property type="entry name" value="Calcium-dependent phosphotriesterase"/>
    <property type="match status" value="1"/>
</dbReference>